<evidence type="ECO:0000313" key="2">
    <source>
        <dbReference type="EMBL" id="VAW91649.1"/>
    </source>
</evidence>
<dbReference type="AlphaFoldDB" id="A0A3B1A0B7"/>
<sequence>MSEADGLNITIDADALYREEAYTDRKIGSIRVMIPINKDGSDDTTREKSFVGSAQLMTPMGALPLAFELEANTLEGALDQYEDAAKVALEKTMNELKEMQRQQASSIVTPDSPGGLGGGGIPGGGIQMP</sequence>
<proteinExistence type="predicted"/>
<gene>
    <name evidence="2" type="ORF">MNBD_GAMMA21-2757</name>
</gene>
<evidence type="ECO:0000256" key="1">
    <source>
        <dbReference type="SAM" id="MobiDB-lite"/>
    </source>
</evidence>
<organism evidence="2">
    <name type="scientific">hydrothermal vent metagenome</name>
    <dbReference type="NCBI Taxonomy" id="652676"/>
    <lineage>
        <taxon>unclassified sequences</taxon>
        <taxon>metagenomes</taxon>
        <taxon>ecological metagenomes</taxon>
    </lineage>
</organism>
<feature type="compositionally biased region" description="Gly residues" evidence="1">
    <location>
        <begin position="114"/>
        <end position="129"/>
    </location>
</feature>
<protein>
    <recommendedName>
        <fullName evidence="3">Cytoplasmic protein</fullName>
    </recommendedName>
</protein>
<feature type="region of interest" description="Disordered" evidence="1">
    <location>
        <begin position="98"/>
        <end position="129"/>
    </location>
</feature>
<dbReference type="EMBL" id="UOFR01000013">
    <property type="protein sequence ID" value="VAW91649.1"/>
    <property type="molecule type" value="Genomic_DNA"/>
</dbReference>
<name>A0A3B1A0B7_9ZZZZ</name>
<accession>A0A3B1A0B7</accession>
<reference evidence="2" key="1">
    <citation type="submission" date="2018-06" db="EMBL/GenBank/DDBJ databases">
        <authorList>
            <person name="Zhirakovskaya E."/>
        </authorList>
    </citation>
    <scope>NUCLEOTIDE SEQUENCE</scope>
</reference>
<evidence type="ECO:0008006" key="3">
    <source>
        <dbReference type="Google" id="ProtNLM"/>
    </source>
</evidence>